<evidence type="ECO:0000256" key="1">
    <source>
        <dbReference type="SAM" id="Phobius"/>
    </source>
</evidence>
<feature type="transmembrane region" description="Helical" evidence="1">
    <location>
        <begin position="79"/>
        <end position="95"/>
    </location>
</feature>
<gene>
    <name evidence="2" type="ORF">SAMN05421748_12062</name>
</gene>
<keyword evidence="1" id="KW-0472">Membrane</keyword>
<sequence>MFEPGVVRDLMAGEWMGTNAHDATVQISWAINWLLPLTMAFLTLVLSDAANRWTNVVVGAIFASGAIGTVGVASGIPVLALYSALGALLIAWHVWKWPRAVHEDVTARAKEVREQSTEGR</sequence>
<organism evidence="2 3">
    <name type="scientific">Paractinoplanes atraurantiacus</name>
    <dbReference type="NCBI Taxonomy" id="1036182"/>
    <lineage>
        <taxon>Bacteria</taxon>
        <taxon>Bacillati</taxon>
        <taxon>Actinomycetota</taxon>
        <taxon>Actinomycetes</taxon>
        <taxon>Micromonosporales</taxon>
        <taxon>Micromonosporaceae</taxon>
        <taxon>Paractinoplanes</taxon>
    </lineage>
</organism>
<proteinExistence type="predicted"/>
<keyword evidence="3" id="KW-1185">Reference proteome</keyword>
<dbReference type="EMBL" id="OBDY01000020">
    <property type="protein sequence ID" value="SNY59155.1"/>
    <property type="molecule type" value="Genomic_DNA"/>
</dbReference>
<dbReference type="Proteomes" id="UP000219612">
    <property type="component" value="Unassembled WGS sequence"/>
</dbReference>
<keyword evidence="1" id="KW-1133">Transmembrane helix</keyword>
<accession>A0A285JFX8</accession>
<protein>
    <submittedName>
        <fullName evidence="2">Uncharacterized protein</fullName>
    </submittedName>
</protein>
<evidence type="ECO:0000313" key="3">
    <source>
        <dbReference type="Proteomes" id="UP000219612"/>
    </source>
</evidence>
<feature type="transmembrane region" description="Helical" evidence="1">
    <location>
        <begin position="27"/>
        <end position="46"/>
    </location>
</feature>
<feature type="transmembrane region" description="Helical" evidence="1">
    <location>
        <begin position="53"/>
        <end position="73"/>
    </location>
</feature>
<name>A0A285JFX8_9ACTN</name>
<keyword evidence="1" id="KW-0812">Transmembrane</keyword>
<dbReference type="RefSeq" id="WP_245923551.1">
    <property type="nucleotide sequence ID" value="NZ_OBDY01000020.1"/>
</dbReference>
<dbReference type="AlphaFoldDB" id="A0A285JFX8"/>
<evidence type="ECO:0000313" key="2">
    <source>
        <dbReference type="EMBL" id="SNY59155.1"/>
    </source>
</evidence>
<reference evidence="3" key="1">
    <citation type="submission" date="2017-09" db="EMBL/GenBank/DDBJ databases">
        <authorList>
            <person name="Varghese N."/>
            <person name="Submissions S."/>
        </authorList>
    </citation>
    <scope>NUCLEOTIDE SEQUENCE [LARGE SCALE GENOMIC DNA]</scope>
    <source>
        <strain evidence="3">CGMCC 4.6857</strain>
    </source>
</reference>